<protein>
    <submittedName>
        <fullName evidence="1">Type IX secretion system membrane protein PorP/SprF</fullName>
    </submittedName>
</protein>
<evidence type="ECO:0000313" key="1">
    <source>
        <dbReference type="EMBL" id="MCY1720783.1"/>
    </source>
</evidence>
<organism evidence="1 2">
    <name type="scientific">Draconibacterium aestuarii</name>
    <dbReference type="NCBI Taxonomy" id="2998507"/>
    <lineage>
        <taxon>Bacteria</taxon>
        <taxon>Pseudomonadati</taxon>
        <taxon>Bacteroidota</taxon>
        <taxon>Bacteroidia</taxon>
        <taxon>Marinilabiliales</taxon>
        <taxon>Prolixibacteraceae</taxon>
        <taxon>Draconibacterium</taxon>
    </lineage>
</organism>
<name>A0A9X3F5C6_9BACT</name>
<gene>
    <name evidence="1" type="ORF">OU798_10535</name>
</gene>
<dbReference type="EMBL" id="JAPOHD010000020">
    <property type="protein sequence ID" value="MCY1720783.1"/>
    <property type="molecule type" value="Genomic_DNA"/>
</dbReference>
<sequence length="307" mass="34747">MSRVKEIAVLGFMLLAIWVATNTAYAQQDPMYTQYMDNLLIINPGFAGSRIVGNALLVARSQWVEFEGAPTTRSFAYNTSLQNKKIGFGFSVMSDKIGPLKQTGVYVDYSYFLQVSNQFKVGMGLKGGVSFYRANLTDLETISPDPIFNNDIYENFLPNVGVGFFLFSDDTYFGLSVPKLIENKITRETVTTEYVNKQQIHIYFIGGHSFELSEDYRLKTSTMVRWVKSAPVSFDVNALAGFKEKFWLGGFYRFNAAFGIIAQFKPTSKMTIGYSYDITISELSGFNNGSHEIMFSYDWDLFSRKAK</sequence>
<keyword evidence="2" id="KW-1185">Reference proteome</keyword>
<proteinExistence type="predicted"/>
<dbReference type="AlphaFoldDB" id="A0A9X3F5C6"/>
<accession>A0A9X3F5C6</accession>
<evidence type="ECO:0000313" key="2">
    <source>
        <dbReference type="Proteomes" id="UP001145087"/>
    </source>
</evidence>
<dbReference type="InterPro" id="IPR019861">
    <property type="entry name" value="PorP/SprF_Bacteroidetes"/>
</dbReference>
<dbReference type="NCBIfam" id="TIGR03519">
    <property type="entry name" value="T9SS_PorP_fam"/>
    <property type="match status" value="1"/>
</dbReference>
<comment type="caution">
    <text evidence="1">The sequence shown here is derived from an EMBL/GenBank/DDBJ whole genome shotgun (WGS) entry which is preliminary data.</text>
</comment>
<dbReference type="Proteomes" id="UP001145087">
    <property type="component" value="Unassembled WGS sequence"/>
</dbReference>
<dbReference type="RefSeq" id="WP_343333116.1">
    <property type="nucleotide sequence ID" value="NZ_JAPOHD010000020.1"/>
</dbReference>
<reference evidence="1" key="1">
    <citation type="submission" date="2022-11" db="EMBL/GenBank/DDBJ databases">
        <title>Marilongibacter aestuarii gen. nov., sp. nov., isolated from tidal flat sediment.</title>
        <authorList>
            <person name="Jiayan W."/>
        </authorList>
    </citation>
    <scope>NUCLEOTIDE SEQUENCE</scope>
    <source>
        <strain evidence="1">Z1-6</strain>
    </source>
</reference>
<dbReference type="Pfam" id="PF11751">
    <property type="entry name" value="PorP_SprF"/>
    <property type="match status" value="1"/>
</dbReference>